<dbReference type="Proteomes" id="UP000326553">
    <property type="component" value="Chromosome"/>
</dbReference>
<dbReference type="OrthoDB" id="3456613at2"/>
<protein>
    <submittedName>
        <fullName evidence="1">Uncharacterized protein</fullName>
    </submittedName>
</protein>
<name>A0A5J6HQY5_STRAD</name>
<organism evidence="1 2">
    <name type="scientific">Streptomyces alboniger</name>
    <dbReference type="NCBI Taxonomy" id="132473"/>
    <lineage>
        <taxon>Bacteria</taxon>
        <taxon>Bacillati</taxon>
        <taxon>Actinomycetota</taxon>
        <taxon>Actinomycetes</taxon>
        <taxon>Kitasatosporales</taxon>
        <taxon>Streptomycetaceae</taxon>
        <taxon>Streptomyces</taxon>
        <taxon>Streptomyces aurantiacus group</taxon>
    </lineage>
</organism>
<dbReference type="RefSeq" id="WP_055527422.1">
    <property type="nucleotide sequence ID" value="NZ_CP023695.1"/>
</dbReference>
<gene>
    <name evidence="1" type="ORF">CP975_27250</name>
</gene>
<evidence type="ECO:0000313" key="2">
    <source>
        <dbReference type="Proteomes" id="UP000326553"/>
    </source>
</evidence>
<keyword evidence="2" id="KW-1185">Reference proteome</keyword>
<sequence length="375" mass="42006">MDATRRKVLLAPITVTPSKPLTPSHLKGLLWADVMYRATAQVADVTYRYSHTTYHPTEQTLGFWEFLDRTRGDTDYSCLSEEDIGELYVRYRAEGAMPSAEMAPYADAVEHTDYVHPAGARVLRLWAGHYERLGLHDPGLMAHQPPGLGLQEMIDELVAEELGLDQRDLGGPVYLDATRFGLPLRQIVAADGRPNYLACALRELLPLAAEYDEVVLLYDRELDPDYQLLERVLTHKGTIVHRIPLGRVPIDGKITSARQGGWHDHTVSALLRSVGDDHDPAALRLGMRLYFIAGLGPGQQESFRFDLLRKNLTRAEKLLSAADEAPERDDRGALFGLLDRHRRGHTHIDPYRLTSSLLGRGHRAPGRALLSTVFL</sequence>
<dbReference type="KEGG" id="salw:CP975_27250"/>
<reference evidence="1 2" key="1">
    <citation type="submission" date="2017-09" db="EMBL/GenBank/DDBJ databases">
        <authorList>
            <person name="Lee N."/>
            <person name="Cho B.-K."/>
        </authorList>
    </citation>
    <scope>NUCLEOTIDE SEQUENCE [LARGE SCALE GENOMIC DNA]</scope>
    <source>
        <strain evidence="1 2">ATCC 12461</strain>
    </source>
</reference>
<proteinExistence type="predicted"/>
<evidence type="ECO:0000313" key="1">
    <source>
        <dbReference type="EMBL" id="QEV20751.1"/>
    </source>
</evidence>
<accession>A0A5J6HQY5</accession>
<dbReference type="EMBL" id="CP023695">
    <property type="protein sequence ID" value="QEV20751.1"/>
    <property type="molecule type" value="Genomic_DNA"/>
</dbReference>
<dbReference type="AlphaFoldDB" id="A0A5J6HQY5"/>